<feature type="domain" description="Glycosyltransferase 2-like" evidence="2">
    <location>
        <begin position="4"/>
        <end position="173"/>
    </location>
</feature>
<dbReference type="PANTHER" id="PTHR43685:SF3">
    <property type="entry name" value="SLR2126 PROTEIN"/>
    <property type="match status" value="1"/>
</dbReference>
<dbReference type="PANTHER" id="PTHR43685">
    <property type="entry name" value="GLYCOSYLTRANSFERASE"/>
    <property type="match status" value="1"/>
</dbReference>
<keyword evidence="1" id="KW-1133">Transmembrane helix</keyword>
<dbReference type="Pfam" id="PF00535">
    <property type="entry name" value="Glycos_transf_2"/>
    <property type="match status" value="1"/>
</dbReference>
<gene>
    <name evidence="3" type="ORF">COV01_01200</name>
</gene>
<reference evidence="4" key="1">
    <citation type="submission" date="2017-09" db="EMBL/GenBank/DDBJ databases">
        <title>Depth-based differentiation of microbial function through sediment-hosted aquifers and enrichment of novel symbionts in the deep terrestrial subsurface.</title>
        <authorList>
            <person name="Probst A.J."/>
            <person name="Ladd B."/>
            <person name="Jarett J.K."/>
            <person name="Geller-Mcgrath D.E."/>
            <person name="Sieber C.M.K."/>
            <person name="Emerson J.B."/>
            <person name="Anantharaman K."/>
            <person name="Thomas B.C."/>
            <person name="Malmstrom R."/>
            <person name="Stieglmeier M."/>
            <person name="Klingl A."/>
            <person name="Woyke T."/>
            <person name="Ryan C.M."/>
            <person name="Banfield J.F."/>
        </authorList>
    </citation>
    <scope>NUCLEOTIDE SEQUENCE [LARGE SCALE GENOMIC DNA]</scope>
</reference>
<dbReference type="SUPFAM" id="SSF53448">
    <property type="entry name" value="Nucleotide-diphospho-sugar transferases"/>
    <property type="match status" value="1"/>
</dbReference>
<accession>A0A2M8LDE4</accession>
<protein>
    <recommendedName>
        <fullName evidence="2">Glycosyltransferase 2-like domain-containing protein</fullName>
    </recommendedName>
</protein>
<dbReference type="CDD" id="cd00761">
    <property type="entry name" value="Glyco_tranf_GTA_type"/>
    <property type="match status" value="1"/>
</dbReference>
<name>A0A2M8LDE4_9BACT</name>
<sequence length="289" mass="33098">MKISILTTIYNDIDTVDEFITAVKNQIIPSGHSVQFIICDDGSTDGTERIIANVNGYKKSSLSVRTVRNENNRGIFPSINHLYDLSDGEIIVFTDADAISLDQYWLSKLTDPIINNQQTVVQGNFWRQYNQTGFIVKQHELWRRSAFLKRYLELDGTLKTINTRNLAVKRDVLVQIHNKFSYILNPNIKYGADVELGLRIHGLGFKIILNESAVVCHSDPVSFLQIIKQKARHGYNDGKIGISYSKSFYHAVWYPFIHDNVSVFFSLPCMLIFRFVNLLGIVIYKLSKK</sequence>
<dbReference type="Gene3D" id="3.90.550.10">
    <property type="entry name" value="Spore Coat Polysaccharide Biosynthesis Protein SpsA, Chain A"/>
    <property type="match status" value="1"/>
</dbReference>
<evidence type="ECO:0000259" key="2">
    <source>
        <dbReference type="Pfam" id="PF00535"/>
    </source>
</evidence>
<comment type="caution">
    <text evidence="3">The sequence shown here is derived from an EMBL/GenBank/DDBJ whole genome shotgun (WGS) entry which is preliminary data.</text>
</comment>
<keyword evidence="1" id="KW-0812">Transmembrane</keyword>
<dbReference type="InterPro" id="IPR050834">
    <property type="entry name" value="Glycosyltransf_2"/>
</dbReference>
<evidence type="ECO:0000313" key="3">
    <source>
        <dbReference type="EMBL" id="PJE74630.1"/>
    </source>
</evidence>
<dbReference type="InterPro" id="IPR001173">
    <property type="entry name" value="Glyco_trans_2-like"/>
</dbReference>
<feature type="transmembrane region" description="Helical" evidence="1">
    <location>
        <begin position="263"/>
        <end position="284"/>
    </location>
</feature>
<proteinExistence type="predicted"/>
<dbReference type="EMBL" id="PFEQ01000001">
    <property type="protein sequence ID" value="PJE74630.1"/>
    <property type="molecule type" value="Genomic_DNA"/>
</dbReference>
<evidence type="ECO:0000313" key="4">
    <source>
        <dbReference type="Proteomes" id="UP000228700"/>
    </source>
</evidence>
<dbReference type="AlphaFoldDB" id="A0A2M8LDE4"/>
<dbReference type="InterPro" id="IPR029044">
    <property type="entry name" value="Nucleotide-diphossugar_trans"/>
</dbReference>
<dbReference type="Proteomes" id="UP000228700">
    <property type="component" value="Unassembled WGS sequence"/>
</dbReference>
<evidence type="ECO:0000256" key="1">
    <source>
        <dbReference type="SAM" id="Phobius"/>
    </source>
</evidence>
<organism evidence="3 4">
    <name type="scientific">Candidatus Taylorbacteria bacterium CG10_big_fil_rev_8_21_14_0_10_41_48</name>
    <dbReference type="NCBI Taxonomy" id="1975024"/>
    <lineage>
        <taxon>Bacteria</taxon>
        <taxon>Candidatus Tayloriibacteriota</taxon>
    </lineage>
</organism>
<keyword evidence="1" id="KW-0472">Membrane</keyword>